<dbReference type="SUPFAM" id="SSF49478">
    <property type="entry name" value="Cna protein B-type domain"/>
    <property type="match status" value="6"/>
</dbReference>
<feature type="domain" description="SpaA-like prealbumin fold" evidence="10">
    <location>
        <begin position="1505"/>
        <end position="1584"/>
    </location>
</feature>
<dbReference type="GO" id="GO:0007155">
    <property type="term" value="P:cell adhesion"/>
    <property type="evidence" value="ECO:0007669"/>
    <property type="project" value="InterPro"/>
</dbReference>
<evidence type="ECO:0000313" key="13">
    <source>
        <dbReference type="EMBL" id="EOT67083.1"/>
    </source>
</evidence>
<dbReference type="Gene3D" id="2.60.40.10">
    <property type="entry name" value="Immunoglobulins"/>
    <property type="match status" value="9"/>
</dbReference>
<feature type="domain" description="SDR-like Ig" evidence="11">
    <location>
        <begin position="242"/>
        <end position="333"/>
    </location>
</feature>
<dbReference type="PANTHER" id="PTHR36108">
    <property type="entry name" value="COLOSSIN-B-RELATED"/>
    <property type="match status" value="1"/>
</dbReference>
<dbReference type="RefSeq" id="WP_010742218.1">
    <property type="nucleotide sequence ID" value="NZ_KB946251.1"/>
</dbReference>
<dbReference type="EMBL" id="AJAK01000022">
    <property type="protein sequence ID" value="EOH74353.1"/>
    <property type="molecule type" value="Genomic_DNA"/>
</dbReference>
<evidence type="ECO:0000256" key="3">
    <source>
        <dbReference type="ARBA" id="ARBA00022512"/>
    </source>
</evidence>
<feature type="domain" description="Collagen binding" evidence="9">
    <location>
        <begin position="361"/>
        <end position="485"/>
    </location>
</feature>
<feature type="compositionally biased region" description="Polar residues" evidence="7">
    <location>
        <begin position="2004"/>
        <end position="2027"/>
    </location>
</feature>
<evidence type="ECO:0000256" key="1">
    <source>
        <dbReference type="ARBA" id="ARBA00004168"/>
    </source>
</evidence>
<feature type="domain" description="SpaA-like prealbumin fold" evidence="10">
    <location>
        <begin position="1908"/>
        <end position="1986"/>
    </location>
</feature>
<evidence type="ECO:0000256" key="6">
    <source>
        <dbReference type="ARBA" id="ARBA00023088"/>
    </source>
</evidence>
<dbReference type="InterPro" id="IPR008966">
    <property type="entry name" value="Adhesion_dom_sf"/>
</dbReference>
<dbReference type="NCBIfam" id="TIGR01167">
    <property type="entry name" value="LPXTG_anchor"/>
    <property type="match status" value="1"/>
</dbReference>
<dbReference type="PATRIC" id="fig|1158601.3.peg.3396"/>
<accession>R2NTL5</accession>
<comment type="similarity">
    <text evidence="2">Belongs to the serine-aspartate repeat-containing protein (SDr) family.</text>
</comment>
<keyword evidence="5" id="KW-0732">Signal</keyword>
<feature type="domain" description="SpaA-like prealbumin fold" evidence="10">
    <location>
        <begin position="1604"/>
        <end position="1684"/>
    </location>
</feature>
<feature type="domain" description="Collagen binding" evidence="9">
    <location>
        <begin position="513"/>
        <end position="610"/>
    </location>
</feature>
<dbReference type="EMBL" id="ASWA01000003">
    <property type="protein sequence ID" value="EOT67083.1"/>
    <property type="molecule type" value="Genomic_DNA"/>
</dbReference>
<dbReference type="InterPro" id="IPR041171">
    <property type="entry name" value="SDR_Ig"/>
</dbReference>
<dbReference type="OrthoDB" id="1744455at2"/>
<keyword evidence="6" id="KW-0572">Peptidoglycan-anchor</keyword>
<evidence type="ECO:0000313" key="14">
    <source>
        <dbReference type="Proteomes" id="UP000013783"/>
    </source>
</evidence>
<evidence type="ECO:0000256" key="8">
    <source>
        <dbReference type="SAM" id="Phobius"/>
    </source>
</evidence>
<dbReference type="Gene3D" id="2.60.40.1280">
    <property type="match status" value="1"/>
</dbReference>
<feature type="domain" description="Collagen binding" evidence="9">
    <location>
        <begin position="944"/>
        <end position="1076"/>
    </location>
</feature>
<dbReference type="InterPro" id="IPR008456">
    <property type="entry name" value="Collagen-bd_dom"/>
</dbReference>
<dbReference type="PANTHER" id="PTHR36108:SF13">
    <property type="entry name" value="COLOSSIN-B-RELATED"/>
    <property type="match status" value="1"/>
</dbReference>
<feature type="compositionally biased region" description="Basic and acidic residues" evidence="7">
    <location>
        <begin position="767"/>
        <end position="794"/>
    </location>
</feature>
<protein>
    <submittedName>
        <fullName evidence="12">LPXTG-domain-containing protein cell wall anchor domain</fullName>
    </submittedName>
</protein>
<dbReference type="eggNOG" id="COG4932">
    <property type="taxonomic scope" value="Bacteria"/>
</dbReference>
<dbReference type="Pfam" id="PF17961">
    <property type="entry name" value="Big_8"/>
    <property type="match status" value="1"/>
</dbReference>
<evidence type="ECO:0000256" key="7">
    <source>
        <dbReference type="SAM" id="MobiDB-lite"/>
    </source>
</evidence>
<dbReference type="InterPro" id="IPR041033">
    <property type="entry name" value="SpaA_PFL_dom_1"/>
</dbReference>
<proteinExistence type="inferred from homology"/>
<evidence type="ECO:0000259" key="11">
    <source>
        <dbReference type="Pfam" id="PF17961"/>
    </source>
</evidence>
<dbReference type="Proteomes" id="UP000013783">
    <property type="component" value="Unassembled WGS sequence"/>
</dbReference>
<evidence type="ECO:0000256" key="4">
    <source>
        <dbReference type="ARBA" id="ARBA00022525"/>
    </source>
</evidence>
<keyword evidence="3" id="KW-0134">Cell wall</keyword>
<dbReference type="InterPro" id="IPR011252">
    <property type="entry name" value="Fibrogen-bd_dom1"/>
</dbReference>
<evidence type="ECO:0000259" key="9">
    <source>
        <dbReference type="Pfam" id="PF05737"/>
    </source>
</evidence>
<feature type="domain" description="SpaA-like prealbumin fold" evidence="10">
    <location>
        <begin position="1103"/>
        <end position="1183"/>
    </location>
</feature>
<keyword evidence="4" id="KW-0964">Secreted</keyword>
<feature type="region of interest" description="Disordered" evidence="7">
    <location>
        <begin position="136"/>
        <end position="214"/>
    </location>
</feature>
<dbReference type="Gene3D" id="2.60.40.740">
    <property type="match status" value="5"/>
</dbReference>
<keyword evidence="8" id="KW-1133">Transmembrane helix</keyword>
<dbReference type="GO" id="GO:0005518">
    <property type="term" value="F:collagen binding"/>
    <property type="evidence" value="ECO:0007669"/>
    <property type="project" value="InterPro"/>
</dbReference>
<dbReference type="Proteomes" id="UP000014148">
    <property type="component" value="Unassembled WGS sequence"/>
</dbReference>
<feature type="domain" description="Collagen binding" evidence="9">
    <location>
        <begin position="801"/>
        <end position="925"/>
    </location>
</feature>
<feature type="transmembrane region" description="Helical" evidence="8">
    <location>
        <begin position="2034"/>
        <end position="2052"/>
    </location>
</feature>
<feature type="region of interest" description="Disordered" evidence="7">
    <location>
        <begin position="767"/>
        <end position="801"/>
    </location>
</feature>
<keyword evidence="15" id="KW-1185">Reference proteome</keyword>
<evidence type="ECO:0000256" key="5">
    <source>
        <dbReference type="ARBA" id="ARBA00022729"/>
    </source>
</evidence>
<evidence type="ECO:0000259" key="10">
    <source>
        <dbReference type="Pfam" id="PF17802"/>
    </source>
</evidence>
<feature type="compositionally biased region" description="Low complexity" evidence="7">
    <location>
        <begin position="145"/>
        <end position="167"/>
    </location>
</feature>
<dbReference type="Pfam" id="PF05737">
    <property type="entry name" value="Collagen_bind"/>
    <property type="match status" value="4"/>
</dbReference>
<dbReference type="InterPro" id="IPR013783">
    <property type="entry name" value="Ig-like_fold"/>
</dbReference>
<dbReference type="STRING" id="71451.RV07_GL002840"/>
<reference evidence="13 15" key="2">
    <citation type="submission" date="2013-03" db="EMBL/GenBank/DDBJ databases">
        <title>The Genome Sequence of Enterococcus malodoratus ATCC_43197 (PacBio/Illumina hybrid assembly).</title>
        <authorList>
            <consortium name="The Broad Institute Genomics Platform"/>
            <consortium name="The Broad Institute Genome Sequencing Center for Infectious Disease"/>
            <person name="Earl A."/>
            <person name="Russ C."/>
            <person name="Gilmore M."/>
            <person name="Surin D."/>
            <person name="Walker B."/>
            <person name="Young S."/>
            <person name="Zeng Q."/>
            <person name="Gargeya S."/>
            <person name="Fitzgerald M."/>
            <person name="Haas B."/>
            <person name="Abouelleil A."/>
            <person name="Allen A.W."/>
            <person name="Alvarado L."/>
            <person name="Arachchi H.M."/>
            <person name="Berlin A.M."/>
            <person name="Chapman S.B."/>
            <person name="Gainer-Dewar J."/>
            <person name="Goldberg J."/>
            <person name="Griggs A."/>
            <person name="Gujja S."/>
            <person name="Hansen M."/>
            <person name="Howarth C."/>
            <person name="Imamovic A."/>
            <person name="Ireland A."/>
            <person name="Larimer J."/>
            <person name="McCowan C."/>
            <person name="Murphy C."/>
            <person name="Pearson M."/>
            <person name="Poon T.W."/>
            <person name="Priest M."/>
            <person name="Roberts A."/>
            <person name="Saif S."/>
            <person name="Shea T."/>
            <person name="Sisk P."/>
            <person name="Sykes S."/>
            <person name="Wortman J."/>
            <person name="Nusbaum C."/>
            <person name="Birren B."/>
        </authorList>
    </citation>
    <scope>NUCLEOTIDE SEQUENCE [LARGE SCALE GENOMIC DNA]</scope>
    <source>
        <strain evidence="13 15">ATCC 43197</strain>
    </source>
</reference>
<comment type="caution">
    <text evidence="12">The sequence shown here is derived from an EMBL/GenBank/DDBJ whole genome shotgun (WGS) entry which is preliminary data.</text>
</comment>
<comment type="subcellular location">
    <subcellularLocation>
        <location evidence="1">Secreted</location>
        <location evidence="1">Cell wall</location>
        <topology evidence="1">Peptidoglycan-anchor</topology>
    </subcellularLocation>
</comment>
<evidence type="ECO:0000313" key="12">
    <source>
        <dbReference type="EMBL" id="EOH74353.1"/>
    </source>
</evidence>
<evidence type="ECO:0000313" key="15">
    <source>
        <dbReference type="Proteomes" id="UP000014148"/>
    </source>
</evidence>
<feature type="region of interest" description="Disordered" evidence="7">
    <location>
        <begin position="1989"/>
        <end position="2027"/>
    </location>
</feature>
<keyword evidence="8" id="KW-0472">Membrane</keyword>
<feature type="domain" description="SpaA-like prealbumin fold" evidence="10">
    <location>
        <begin position="1805"/>
        <end position="1891"/>
    </location>
</feature>
<feature type="domain" description="SpaA-like prealbumin fold" evidence="10">
    <location>
        <begin position="1249"/>
        <end position="1292"/>
    </location>
</feature>
<organism evidence="12 14">
    <name type="scientific">Enterococcus malodoratus ATCC 43197</name>
    <dbReference type="NCBI Taxonomy" id="1158601"/>
    <lineage>
        <taxon>Bacteria</taxon>
        <taxon>Bacillati</taxon>
        <taxon>Bacillota</taxon>
        <taxon>Bacilli</taxon>
        <taxon>Lactobacillales</taxon>
        <taxon>Enterococcaceae</taxon>
        <taxon>Enterococcus</taxon>
    </lineage>
</organism>
<feature type="domain" description="SpaA-like prealbumin fold" evidence="10">
    <location>
        <begin position="1701"/>
        <end position="1786"/>
    </location>
</feature>
<dbReference type="Pfam" id="PF17802">
    <property type="entry name" value="SpaA"/>
    <property type="match status" value="9"/>
</dbReference>
<keyword evidence="8" id="KW-0812">Transmembrane</keyword>
<reference evidence="12 14" key="1">
    <citation type="submission" date="2013-02" db="EMBL/GenBank/DDBJ databases">
        <title>The Genome Sequence of Enterococcus malodoratus ATCC_43197.</title>
        <authorList>
            <consortium name="The Broad Institute Genome Sequencing Platform"/>
            <consortium name="The Broad Institute Genome Sequencing Center for Infectious Disease"/>
            <person name="Earl A.M."/>
            <person name="Gilmore M.S."/>
            <person name="Lebreton F."/>
            <person name="Walker B."/>
            <person name="Young S.K."/>
            <person name="Zeng Q."/>
            <person name="Gargeya S."/>
            <person name="Fitzgerald M."/>
            <person name="Haas B."/>
            <person name="Abouelleil A."/>
            <person name="Alvarado L."/>
            <person name="Arachchi H.M."/>
            <person name="Berlin A.M."/>
            <person name="Chapman S.B."/>
            <person name="Dewar J."/>
            <person name="Goldberg J."/>
            <person name="Griggs A."/>
            <person name="Gujja S."/>
            <person name="Hansen M."/>
            <person name="Howarth C."/>
            <person name="Imamovic A."/>
            <person name="Larimer J."/>
            <person name="McCowan C."/>
            <person name="Murphy C."/>
            <person name="Neiman D."/>
            <person name="Pearson M."/>
            <person name="Priest M."/>
            <person name="Roberts A."/>
            <person name="Saif S."/>
            <person name="Shea T."/>
            <person name="Sisk P."/>
            <person name="Sykes S."/>
            <person name="Wortman J."/>
            <person name="Nusbaum C."/>
            <person name="Birren B."/>
        </authorList>
    </citation>
    <scope>NUCLEOTIDE SEQUENCE [LARGE SCALE GENOMIC DNA]</scope>
    <source>
        <strain evidence="12 14">ATCC 43197</strain>
    </source>
</reference>
<feature type="compositionally biased region" description="Basic and acidic residues" evidence="7">
    <location>
        <begin position="181"/>
        <end position="209"/>
    </location>
</feature>
<dbReference type="SUPFAM" id="SSF49401">
    <property type="entry name" value="Bacterial adhesins"/>
    <property type="match status" value="6"/>
</dbReference>
<feature type="domain" description="SpaA-like prealbumin fold" evidence="10">
    <location>
        <begin position="1409"/>
        <end position="1490"/>
    </location>
</feature>
<evidence type="ECO:0000256" key="2">
    <source>
        <dbReference type="ARBA" id="ARBA00007257"/>
    </source>
</evidence>
<name>R2NTL5_9ENTE</name>
<feature type="domain" description="SpaA-like prealbumin fold" evidence="10">
    <location>
        <begin position="1309"/>
        <end position="1386"/>
    </location>
</feature>
<sequence>MLEKKFLEKIIYSLMTLVILLNSLAPLMALAETVPEPAVKLEEITKGQTENQVDVKIETAAGEGTAALNISEAIVEEAIFEQDGQSTKLEVKNRQILTVPLTKSGEGVIHLTLADTTKVPSVDVTYEQQKLSYTFEISEPDSTEQTESPQSETEQTSASEEASTESSTESEKNSEAVNSTEESKTSETQKESTDKKAVQRAEGPTDIREYFPNGTGTIITGSNIVYLDENGNVAEPPVTADTNVRISYTWSIPEDVRQQIEPGDYFDFKLPGELKPKQPLSGELKNEAGEVYAKYTIDEEGNIRFEFTEEVKNQSDIEGYFFFDTEFRKDHIEGPGDITIHYPVEDDLPPVNVEIRPDTEQSIDKKGHFDRTPNPSSVEWTVDFNQSMNHLEDPTITEKWPSGIDYKSVKVTELVMNLDGTVKEVGRELDPSEYTVDKNGNVTILGETNKAYRLVYQTDINDSAKPEEGGKISFTNTATLTDKNDEDGLDAKATVTNNFGKPVEKNMEGYDPTNQEFSWAIKYNYNEKKIAKDQAVITDTISKNMDLVDGSIKLYPITFDEKGKEVKGTPLEEGKDYVLEPNPDGEGFVIRFLHDVDEAVRVEYKTKVNGIVTDPTQVSNNVTTGTGQTDGDKGTAQQQNVIKDITDIDYADKKVGWRINVNKNNYYMENLVLTDTYSPTPGLSMAVKDDLKPDFEIRDVTKNKVLVPGEDYDLVLVNDESGNFETGFKVTFKNQYNPTESELEINYRTNFDVSLLDPTNPNLDRFKNNMRADWEDKSGGKHTSDDDKDFKPDDPFQLNAHKSGKYNAQTKHITWTVAVNHSRNILKDAQLIDKIKENQDYVNGSVKVYEADVKNDGTVVKKQPEKVVNDEMKKVIEPSSSIDQTLQIDFPDNVANTYLIEFETSVEGKIIAGSNQYTNVAQYENNGDERDVIGEVGIKNGGKYVQKSGAQDSNDPDYVNWQAVINPSQSTLEHVVIKDEPSENQVIDHESIKLYETTVAEDGTVAPNYDKPLTLNKDYTVEVTTDNETGKQVLTIKLSDTIHTAYQLEYRSYITSSASGNKDTVSNKITVTGDNEQTISGGDDKDVTVEINHSGGSASGKKGKLMIQKTEADGKTKLAGAKFQLWNTTKTQLLREGTVDEEGQLTFGNLPYGEYLLIETEAPKGFTISDDLVNGQRITIDDKTSTADAVPLTIPNERNKVILQKTDEAGNPIKFNDEIKLGARFKLERFSNLSPSHALWEPVALNPDRLNSEGILEIESLPVGAYRLTEIEAPTGYVLNTNPVLFFVYRNSDHQVPTIHVKYKNYQGKAELIKKDSDGNPLAGAEFDVHDSTGKKVNDQPLVSDEKGKVSVSGLAPGNYTFVETKAPDGYVINTKEIPFTIVESAHGKPKTVTTQPNGEPIELTNYKGSVSFVKKNNEGKTLDGAEFDLFNSKGEKVNDQPLVSGAKGKVSVDNLAPGKYTFVETKAPDNYLLNDKKISFTVKASNNGEVPTIELSDFINYQGAFEIVKRNTDGEGLDGAEFTLFKEDKKEVIQKAVSDKEGHVVFDHLAPGTYYYQETKAPKVTEGTDYVINPALIKIEITDHANGDPRIAELGDFQNFRGKAQITKVGDGGSIAGTEFDLYQIKDGEEQKVREITAPEDGVLNLTGLGAGEYKLVETKAAPGYIINKQPIYFVVNENDDHDPNIDNMNFENYESGVIGRKVNENKEALKGAEYQVYEADDQDKPIGNPISVKNRDSKKIDTITTDEKGEIYFQGLKEGHYVLVETKAPKGYILDTKPHPFDITGQVGKPDKVNLGDFLNYKGSVTVTKKNEDGKALKGAEFEIQDKKGNVQTVFNSAGEETEKLVSDKDGKIFATGLIPGSYQLIENKAPNNYLLNKKVVDFTVSAKASGKPETITLADFINYQGSVKLQKVSQADKALADAVFNLYHADGKQVGEYTSDKSGQIVVNKLSPGEYYFTETKAPTGYTINKEKRKFTIDSSKENKPAIVDAGKVVNQEIPKTPTSSNHSSDSKTASGTQTGSYPKTNDTRNSWLIVVGIAAIVIAGTIYFRRKNK</sequence>
<gene>
    <name evidence="13" type="ORF">I585_02604</name>
    <name evidence="12" type="ORF">UAI_03422</name>
</gene>